<keyword evidence="5 6" id="KW-0411">Iron-sulfur</keyword>
<dbReference type="AlphaFoldDB" id="A0A832YX78"/>
<evidence type="ECO:0000313" key="8">
    <source>
        <dbReference type="EMBL" id="HIP17395.1"/>
    </source>
</evidence>
<dbReference type="InterPro" id="IPR058240">
    <property type="entry name" value="rSAM_sf"/>
</dbReference>
<proteinExistence type="predicted"/>
<evidence type="ECO:0000313" key="9">
    <source>
        <dbReference type="Proteomes" id="UP000605144"/>
    </source>
</evidence>
<dbReference type="SFLD" id="SFLDS00029">
    <property type="entry name" value="Radical_SAM"/>
    <property type="match status" value="1"/>
</dbReference>
<feature type="binding site" evidence="6">
    <location>
        <position position="98"/>
    </location>
    <ligand>
        <name>[4Fe-4S] cluster</name>
        <dbReference type="ChEBI" id="CHEBI:49883"/>
        <note>4Fe-4S-S-AdoMet</note>
    </ligand>
</feature>
<gene>
    <name evidence="8" type="primary">amrS</name>
    <name evidence="8" type="ORF">EYG76_03720</name>
</gene>
<sequence>MGNLKKNIFKSKLREAMYYEAMENDIIKCTLCPRYCIIPPGKRGFCKGRENIEGRLYAINYGKVCSAAIDPIEKKPLFHFHPASSVFSIATGGCNFKCKHCQNWQISQFPPDEISHNNLYPEDIVDITLKYGCSGIGYTYTEPTVFYEFMYDTSNIARKMGLYNVMITNGYINEKPLKNLKIDGMNIDIKGNDRFYREICLGALEPVLRTAILAKKMGIHVEITNLIIPTYNDNTEDILNIIHFVRDKLDINTPLHFTRFYPGYHLKEVPLTSVEVLVKARELALEEGLKYVYIGNVPGHNGENTYCPNCGTLLIDRSKFSTVINKIDISSGVPKCPLCGEIIPIIL</sequence>
<evidence type="ECO:0000256" key="6">
    <source>
        <dbReference type="PIRSR" id="PIRSR004869-50"/>
    </source>
</evidence>
<dbReference type="GO" id="GO:0051539">
    <property type="term" value="F:4 iron, 4 sulfur cluster binding"/>
    <property type="evidence" value="ECO:0007669"/>
    <property type="project" value="UniProtKB-KW"/>
</dbReference>
<evidence type="ECO:0000256" key="5">
    <source>
        <dbReference type="ARBA" id="ARBA00023014"/>
    </source>
</evidence>
<dbReference type="SUPFAM" id="SSF102114">
    <property type="entry name" value="Radical SAM enzymes"/>
    <property type="match status" value="1"/>
</dbReference>
<comment type="caution">
    <text evidence="8">The sequence shown here is derived from an EMBL/GenBank/DDBJ whole genome shotgun (WGS) entry which is preliminary data.</text>
</comment>
<dbReference type="GO" id="GO:0003824">
    <property type="term" value="F:catalytic activity"/>
    <property type="evidence" value="ECO:0007669"/>
    <property type="project" value="InterPro"/>
</dbReference>
<dbReference type="Gene3D" id="3.20.20.70">
    <property type="entry name" value="Aldolase class I"/>
    <property type="match status" value="1"/>
</dbReference>
<keyword evidence="1" id="KW-0004">4Fe-4S</keyword>
<dbReference type="InterPro" id="IPR013785">
    <property type="entry name" value="Aldolase_TIM"/>
</dbReference>
<dbReference type="InterPro" id="IPR027596">
    <property type="entry name" value="AmmeMemoSam_rS"/>
</dbReference>
<evidence type="ECO:0000256" key="4">
    <source>
        <dbReference type="ARBA" id="ARBA00023004"/>
    </source>
</evidence>
<evidence type="ECO:0000259" key="7">
    <source>
        <dbReference type="PROSITE" id="PS51918"/>
    </source>
</evidence>
<comment type="cofactor">
    <cofactor evidence="6">
        <name>[4Fe-4S] cluster</name>
        <dbReference type="ChEBI" id="CHEBI:49883"/>
    </cofactor>
    <text evidence="6">Binds 1 [4Fe-4S] cluster. The cluster is coordinated with 3 cysteines and an exchangeable S-adenosyl-L-methionine.</text>
</comment>
<dbReference type="Pfam" id="PF04055">
    <property type="entry name" value="Radical_SAM"/>
    <property type="match status" value="1"/>
</dbReference>
<dbReference type="Proteomes" id="UP000605144">
    <property type="component" value="Unassembled WGS sequence"/>
</dbReference>
<keyword evidence="3 6" id="KW-0479">Metal-binding</keyword>
<dbReference type="PANTHER" id="PTHR30352:SF5">
    <property type="entry name" value="PYRUVATE FORMATE-LYASE 1-ACTIVATING ENZYME"/>
    <property type="match status" value="1"/>
</dbReference>
<keyword evidence="2 6" id="KW-0949">S-adenosyl-L-methionine</keyword>
<dbReference type="GO" id="GO:0046872">
    <property type="term" value="F:metal ion binding"/>
    <property type="evidence" value="ECO:0007669"/>
    <property type="project" value="UniProtKB-KW"/>
</dbReference>
<feature type="binding site" evidence="6">
    <location>
        <position position="94"/>
    </location>
    <ligand>
        <name>[4Fe-4S] cluster</name>
        <dbReference type="ChEBI" id="CHEBI:49883"/>
        <note>4Fe-4S-S-AdoMet</note>
    </ligand>
</feature>
<dbReference type="SFLD" id="SFLDG01101">
    <property type="entry name" value="Uncharacterised_Radical_SAM_Su"/>
    <property type="match status" value="1"/>
</dbReference>
<evidence type="ECO:0000256" key="1">
    <source>
        <dbReference type="ARBA" id="ARBA00022485"/>
    </source>
</evidence>
<dbReference type="PIRSF" id="PIRSF004869">
    <property type="entry name" value="PflX_prd"/>
    <property type="match status" value="1"/>
</dbReference>
<accession>A0A832YX78</accession>
<feature type="domain" description="Radical SAM core" evidence="7">
    <location>
        <begin position="79"/>
        <end position="296"/>
    </location>
</feature>
<dbReference type="PANTHER" id="PTHR30352">
    <property type="entry name" value="PYRUVATE FORMATE-LYASE-ACTIVATING ENZYME"/>
    <property type="match status" value="1"/>
</dbReference>
<reference evidence="8" key="1">
    <citation type="journal article" date="2020" name="ISME J.">
        <title>Gammaproteobacteria mediating utilization of methyl-, sulfur- and petroleum organic compounds in deep ocean hydrothermal plumes.</title>
        <authorList>
            <person name="Zhou Z."/>
            <person name="Liu Y."/>
            <person name="Pan J."/>
            <person name="Cron B.R."/>
            <person name="Toner B.M."/>
            <person name="Anantharaman K."/>
            <person name="Breier J.A."/>
            <person name="Dick G.J."/>
            <person name="Li M."/>
        </authorList>
    </citation>
    <scope>NUCLEOTIDE SEQUENCE</scope>
    <source>
        <strain evidence="8">SZUA-1385</strain>
    </source>
</reference>
<organism evidence="8 9">
    <name type="scientific">Methanothermococcus okinawensis</name>
    <dbReference type="NCBI Taxonomy" id="155863"/>
    <lineage>
        <taxon>Archaea</taxon>
        <taxon>Methanobacteriati</taxon>
        <taxon>Methanobacteriota</taxon>
        <taxon>Methanomada group</taxon>
        <taxon>Methanococci</taxon>
        <taxon>Methanococcales</taxon>
        <taxon>Methanococcaceae</taxon>
        <taxon>Methanothermococcus</taxon>
    </lineage>
</organism>
<dbReference type="NCBIfam" id="TIGR04337">
    <property type="entry name" value="AmmeMemoSam_rS"/>
    <property type="match status" value="1"/>
</dbReference>
<dbReference type="PROSITE" id="PS51918">
    <property type="entry name" value="RADICAL_SAM"/>
    <property type="match status" value="1"/>
</dbReference>
<feature type="binding site" evidence="6">
    <location>
        <position position="101"/>
    </location>
    <ligand>
        <name>[4Fe-4S] cluster</name>
        <dbReference type="ChEBI" id="CHEBI:49883"/>
        <note>4Fe-4S-S-AdoMet</note>
    </ligand>
</feature>
<dbReference type="InterPro" id="IPR016431">
    <property type="entry name" value="Pyrv-formate_lyase-activ_prd"/>
</dbReference>
<name>A0A832YX78_9EURY</name>
<keyword evidence="4 6" id="KW-0408">Iron</keyword>
<dbReference type="EMBL" id="DQSV01000074">
    <property type="protein sequence ID" value="HIP17395.1"/>
    <property type="molecule type" value="Genomic_DNA"/>
</dbReference>
<protein>
    <submittedName>
        <fullName evidence="8">AmmeMemoRadiSam system radical SAM enzyme</fullName>
    </submittedName>
</protein>
<dbReference type="InterPro" id="IPR007197">
    <property type="entry name" value="rSAM"/>
</dbReference>
<evidence type="ECO:0000256" key="2">
    <source>
        <dbReference type="ARBA" id="ARBA00022691"/>
    </source>
</evidence>
<dbReference type="CDD" id="cd01335">
    <property type="entry name" value="Radical_SAM"/>
    <property type="match status" value="1"/>
</dbReference>
<evidence type="ECO:0000256" key="3">
    <source>
        <dbReference type="ARBA" id="ARBA00022723"/>
    </source>
</evidence>
<dbReference type="InterPro" id="IPR034457">
    <property type="entry name" value="Organic_radical-activating"/>
</dbReference>